<reference evidence="1" key="1">
    <citation type="submission" date="2022-10" db="EMBL/GenBank/DDBJ databases">
        <title>Culturing micro-colonial fungi from biological soil crusts in the Mojave desert and describing Neophaeococcomyces mojavensis, and introducing the new genera and species Taxawa tesnikishii.</title>
        <authorList>
            <person name="Kurbessoian T."/>
            <person name="Stajich J.E."/>
        </authorList>
    </citation>
    <scope>NUCLEOTIDE SEQUENCE</scope>
    <source>
        <strain evidence="1">JES_112</strain>
    </source>
</reference>
<accession>A0ACC3A415</accession>
<proteinExistence type="predicted"/>
<keyword evidence="2" id="KW-1185">Reference proteome</keyword>
<comment type="caution">
    <text evidence="1">The sequence shown here is derived from an EMBL/GenBank/DDBJ whole genome shotgun (WGS) entry which is preliminary data.</text>
</comment>
<evidence type="ECO:0000313" key="1">
    <source>
        <dbReference type="EMBL" id="KAJ9654963.1"/>
    </source>
</evidence>
<dbReference type="Proteomes" id="UP001172386">
    <property type="component" value="Unassembled WGS sequence"/>
</dbReference>
<evidence type="ECO:0000313" key="2">
    <source>
        <dbReference type="Proteomes" id="UP001172386"/>
    </source>
</evidence>
<dbReference type="EMBL" id="JAPDRQ010000108">
    <property type="protein sequence ID" value="KAJ9654963.1"/>
    <property type="molecule type" value="Genomic_DNA"/>
</dbReference>
<gene>
    <name evidence="1" type="ORF">H2198_006077</name>
</gene>
<organism evidence="1 2">
    <name type="scientific">Neophaeococcomyces mojaviensis</name>
    <dbReference type="NCBI Taxonomy" id="3383035"/>
    <lineage>
        <taxon>Eukaryota</taxon>
        <taxon>Fungi</taxon>
        <taxon>Dikarya</taxon>
        <taxon>Ascomycota</taxon>
        <taxon>Pezizomycotina</taxon>
        <taxon>Eurotiomycetes</taxon>
        <taxon>Chaetothyriomycetidae</taxon>
        <taxon>Chaetothyriales</taxon>
        <taxon>Chaetothyriales incertae sedis</taxon>
        <taxon>Neophaeococcomyces</taxon>
    </lineage>
</organism>
<sequence length="418" mass="46196">MVKISDSFVAASYFKPADVARRVTKQVEEQLRQDHHQALFGGPNPYGMTPTPSSIGSFYGPNPAPLYVVNFKCCRSEIFYIQEGTGLSVQEGDLVIVEADRGTDLGSVQHTHVSWEAARKYKTLYAEQHFQWLMMFSNQSRTGAPNLFNPNAVVPGKGGVNLPGHSSRDGDVKPKLIKRLAQAHEIQALQDKEGNEAKAKRVCQQKVQEHGLNMEILDAEFQMDGKKLTFYFFSTEYINFNSLVTDLFKLYKTRIWMSAINPASFQSPVSQLGLTPIYTNTGMGVASVTNTTNMYDEQRDDNRYFAQAPQHQAQQRAMPQLYYPGYGQAGQMAHVGTIGSGPLTGQVGQANDYGAFAHNYQQPSAPTDPFSNYNTPGYGGIASRPQSMGMARPNTQGPGIQRTADAFADQFNSLSLAR</sequence>
<protein>
    <submittedName>
        <fullName evidence="1">Uncharacterized protein</fullName>
    </submittedName>
</protein>
<name>A0ACC3A415_9EURO</name>